<protein>
    <submittedName>
        <fullName evidence="1">Uncharacterized protein</fullName>
    </submittedName>
</protein>
<accession>A0A542EAA0</accession>
<dbReference type="AlphaFoldDB" id="A0A542EAA0"/>
<evidence type="ECO:0000313" key="1">
    <source>
        <dbReference type="EMBL" id="TQJ12268.1"/>
    </source>
</evidence>
<sequence length="49" mass="5441">MIFTRRFGALAARPQFPDAPELQELDALDLELAELTGHDVRDDVEESAA</sequence>
<organism evidence="1 2">
    <name type="scientific">Kribbella jejuensis</name>
    <dbReference type="NCBI Taxonomy" id="236068"/>
    <lineage>
        <taxon>Bacteria</taxon>
        <taxon>Bacillati</taxon>
        <taxon>Actinomycetota</taxon>
        <taxon>Actinomycetes</taxon>
        <taxon>Propionibacteriales</taxon>
        <taxon>Kribbellaceae</taxon>
        <taxon>Kribbella</taxon>
    </lineage>
</organism>
<keyword evidence="2" id="KW-1185">Reference proteome</keyword>
<reference evidence="1 2" key="1">
    <citation type="submission" date="2019-06" db="EMBL/GenBank/DDBJ databases">
        <title>Sequencing the genomes of 1000 actinobacteria strains.</title>
        <authorList>
            <person name="Klenk H.-P."/>
        </authorList>
    </citation>
    <scope>NUCLEOTIDE SEQUENCE [LARGE SCALE GENOMIC DNA]</scope>
    <source>
        <strain evidence="1 2">DSM 17305</strain>
    </source>
</reference>
<name>A0A542EAA0_9ACTN</name>
<dbReference type="Proteomes" id="UP000316298">
    <property type="component" value="Unassembled WGS sequence"/>
</dbReference>
<comment type="caution">
    <text evidence="1">The sequence shown here is derived from an EMBL/GenBank/DDBJ whole genome shotgun (WGS) entry which is preliminary data.</text>
</comment>
<dbReference type="EMBL" id="VFMM01000002">
    <property type="protein sequence ID" value="TQJ12268.1"/>
    <property type="molecule type" value="Genomic_DNA"/>
</dbReference>
<gene>
    <name evidence="1" type="ORF">FB475_5207</name>
</gene>
<proteinExistence type="predicted"/>
<dbReference type="RefSeq" id="WP_185759435.1">
    <property type="nucleotide sequence ID" value="NZ_BAAAKA010000005.1"/>
</dbReference>
<evidence type="ECO:0000313" key="2">
    <source>
        <dbReference type="Proteomes" id="UP000316298"/>
    </source>
</evidence>